<dbReference type="InterPro" id="IPR051370">
    <property type="entry name" value="PPIase_Pin1"/>
</dbReference>
<dbReference type="Pfam" id="PF00397">
    <property type="entry name" value="WW"/>
    <property type="match status" value="1"/>
</dbReference>
<evidence type="ECO:0000259" key="7">
    <source>
        <dbReference type="PROSITE" id="PS50198"/>
    </source>
</evidence>
<evidence type="ECO:0000256" key="4">
    <source>
        <dbReference type="PROSITE-ProRule" id="PRU00278"/>
    </source>
</evidence>
<feature type="domain" description="WW" evidence="6">
    <location>
        <begin position="3"/>
        <end position="37"/>
    </location>
</feature>
<evidence type="ECO:0000256" key="5">
    <source>
        <dbReference type="RuleBase" id="RU363014"/>
    </source>
</evidence>
<dbReference type="PROSITE" id="PS50198">
    <property type="entry name" value="PPIC_PPIASE_2"/>
    <property type="match status" value="1"/>
</dbReference>
<evidence type="ECO:0000256" key="2">
    <source>
        <dbReference type="ARBA" id="ARBA00023110"/>
    </source>
</evidence>
<keyword evidence="2 4" id="KW-0697">Rotamase</keyword>
<protein>
    <recommendedName>
        <fullName evidence="5">Peptidyl-prolyl cis-trans isomerase</fullName>
        <ecNumber evidence="5">5.2.1.8</ecNumber>
    </recommendedName>
</protein>
<dbReference type="PROSITE" id="PS50020">
    <property type="entry name" value="WW_DOMAIN_2"/>
    <property type="match status" value="1"/>
</dbReference>
<reference evidence="9" key="1">
    <citation type="submission" date="2016-11" db="UniProtKB">
        <authorList>
            <consortium name="WormBaseParasite"/>
        </authorList>
    </citation>
    <scope>IDENTIFICATION</scope>
</reference>
<organism evidence="8 9">
    <name type="scientific">Macrostomum lignano</name>
    <dbReference type="NCBI Taxonomy" id="282301"/>
    <lineage>
        <taxon>Eukaryota</taxon>
        <taxon>Metazoa</taxon>
        <taxon>Spiralia</taxon>
        <taxon>Lophotrochozoa</taxon>
        <taxon>Platyhelminthes</taxon>
        <taxon>Rhabditophora</taxon>
        <taxon>Macrostomorpha</taxon>
        <taxon>Macrostomida</taxon>
        <taxon>Macrostomidae</taxon>
        <taxon>Macrostomum</taxon>
    </lineage>
</organism>
<dbReference type="InterPro" id="IPR000297">
    <property type="entry name" value="PPIase_PpiC"/>
</dbReference>
<dbReference type="SUPFAM" id="SSF51045">
    <property type="entry name" value="WW domain"/>
    <property type="match status" value="1"/>
</dbReference>
<feature type="domain" description="PpiC" evidence="7">
    <location>
        <begin position="48"/>
        <end position="119"/>
    </location>
</feature>
<dbReference type="Gene3D" id="2.20.70.10">
    <property type="match status" value="1"/>
</dbReference>
<sequence length="171" mass="18509">MSSGLPSGWSSKVSSKTGRTYYVNDVTKETQWEVPTHPATGDGGHGRGGTVRCLHLLVKHRGSRRPSSWKEQTVTRSQEEAEAMVKEFRRRIVSGEASFEQLAELESHCNSAKRGGDLGASAAARCSRPSRRPLSLCRLARSATWCTPTVGCTLSSGSPEETGLPLTSRCC</sequence>
<dbReference type="SMART" id="SM00456">
    <property type="entry name" value="WW"/>
    <property type="match status" value="1"/>
</dbReference>
<dbReference type="Proteomes" id="UP000095280">
    <property type="component" value="Unplaced"/>
</dbReference>
<dbReference type="GO" id="GO:0005829">
    <property type="term" value="C:cytosol"/>
    <property type="evidence" value="ECO:0007669"/>
    <property type="project" value="TreeGrafter"/>
</dbReference>
<comment type="catalytic activity">
    <reaction evidence="1 5">
        <text>[protein]-peptidylproline (omega=180) = [protein]-peptidylproline (omega=0)</text>
        <dbReference type="Rhea" id="RHEA:16237"/>
        <dbReference type="Rhea" id="RHEA-COMP:10747"/>
        <dbReference type="Rhea" id="RHEA-COMP:10748"/>
        <dbReference type="ChEBI" id="CHEBI:83833"/>
        <dbReference type="ChEBI" id="CHEBI:83834"/>
        <dbReference type="EC" id="5.2.1.8"/>
    </reaction>
</comment>
<dbReference type="Pfam" id="PF00639">
    <property type="entry name" value="Rotamase"/>
    <property type="match status" value="1"/>
</dbReference>
<dbReference type="InterPro" id="IPR046357">
    <property type="entry name" value="PPIase_dom_sf"/>
</dbReference>
<name>A0A1I8I7Q7_9PLAT</name>
<evidence type="ECO:0000313" key="8">
    <source>
        <dbReference type="Proteomes" id="UP000095280"/>
    </source>
</evidence>
<evidence type="ECO:0000256" key="1">
    <source>
        <dbReference type="ARBA" id="ARBA00000971"/>
    </source>
</evidence>
<dbReference type="PANTHER" id="PTHR10657">
    <property type="entry name" value="PEPTIDYL-PROLYL CIS-TRANS ISOMERASE"/>
    <property type="match status" value="1"/>
</dbReference>
<dbReference type="WBParaSite" id="maker-uti_cns_0010566-snap-gene-0.4-mRNA-1">
    <property type="protein sequence ID" value="maker-uti_cns_0010566-snap-gene-0.4-mRNA-1"/>
    <property type="gene ID" value="maker-uti_cns_0010566-snap-gene-0.4"/>
</dbReference>
<dbReference type="GO" id="GO:0080090">
    <property type="term" value="P:regulation of primary metabolic process"/>
    <property type="evidence" value="ECO:0007669"/>
    <property type="project" value="UniProtKB-ARBA"/>
</dbReference>
<dbReference type="EC" id="5.2.1.8" evidence="5"/>
<dbReference type="GO" id="GO:0003755">
    <property type="term" value="F:peptidyl-prolyl cis-trans isomerase activity"/>
    <property type="evidence" value="ECO:0007669"/>
    <property type="project" value="UniProtKB-UniRule"/>
</dbReference>
<keyword evidence="8" id="KW-1185">Reference proteome</keyword>
<dbReference type="PROSITE" id="PS01096">
    <property type="entry name" value="PPIC_PPIASE_1"/>
    <property type="match status" value="1"/>
</dbReference>
<proteinExistence type="predicted"/>
<dbReference type="PANTHER" id="PTHR10657:SF4">
    <property type="entry name" value="PEPTIDYL-PROLYL CIS-TRANS ISOMERASE-RELATED"/>
    <property type="match status" value="1"/>
</dbReference>
<dbReference type="GO" id="GO:0060255">
    <property type="term" value="P:regulation of macromolecule metabolic process"/>
    <property type="evidence" value="ECO:0007669"/>
    <property type="project" value="UniProtKB-ARBA"/>
</dbReference>
<evidence type="ECO:0000259" key="6">
    <source>
        <dbReference type="PROSITE" id="PS50020"/>
    </source>
</evidence>
<dbReference type="SUPFAM" id="SSF54534">
    <property type="entry name" value="FKBP-like"/>
    <property type="match status" value="1"/>
</dbReference>
<dbReference type="Gene3D" id="3.10.50.40">
    <property type="match status" value="1"/>
</dbReference>
<dbReference type="InterPro" id="IPR036020">
    <property type="entry name" value="WW_dom_sf"/>
</dbReference>
<keyword evidence="3 4" id="KW-0413">Isomerase</keyword>
<dbReference type="GO" id="GO:0005634">
    <property type="term" value="C:nucleus"/>
    <property type="evidence" value="ECO:0007669"/>
    <property type="project" value="TreeGrafter"/>
</dbReference>
<dbReference type="InterPro" id="IPR001202">
    <property type="entry name" value="WW_dom"/>
</dbReference>
<dbReference type="PROSITE" id="PS01159">
    <property type="entry name" value="WW_DOMAIN_1"/>
    <property type="match status" value="1"/>
</dbReference>
<dbReference type="AlphaFoldDB" id="A0A1I8I7Q7"/>
<dbReference type="InterPro" id="IPR023058">
    <property type="entry name" value="PPIase_PpiC_CS"/>
</dbReference>
<evidence type="ECO:0000313" key="9">
    <source>
        <dbReference type="WBParaSite" id="maker-uti_cns_0010566-snap-gene-0.4-mRNA-1"/>
    </source>
</evidence>
<evidence type="ECO:0000256" key="3">
    <source>
        <dbReference type="ARBA" id="ARBA00023235"/>
    </source>
</evidence>
<accession>A0A1I8I7Q7</accession>
<dbReference type="CDD" id="cd00201">
    <property type="entry name" value="WW"/>
    <property type="match status" value="1"/>
</dbReference>